<keyword evidence="2" id="KW-1133">Transmembrane helix</keyword>
<keyword evidence="2" id="KW-0564">Palmitate</keyword>
<dbReference type="PANTHER" id="PTHR23248:SF9">
    <property type="entry name" value="PHOSPHOLIPID SCRAMBLASE"/>
    <property type="match status" value="1"/>
</dbReference>
<proteinExistence type="inferred from homology"/>
<reference evidence="3" key="1">
    <citation type="submission" date="2020-11" db="EMBL/GenBank/DDBJ databases">
        <authorList>
            <person name="Tran Van P."/>
        </authorList>
    </citation>
    <scope>NUCLEOTIDE SEQUENCE</scope>
</reference>
<sequence>QVLYVDAGDQHLGSVAQNWTICIPQFSIKNAYGKPVLKIIGPIITSACFASVDFYVLSLSGEKVGRISKRWGGIIKETFTDADSFGISFPMDLDVQTKALLIGAAFLIPIRQQPK</sequence>
<dbReference type="OrthoDB" id="191150at2759"/>
<evidence type="ECO:0000313" key="3">
    <source>
        <dbReference type="EMBL" id="CAD7233115.1"/>
    </source>
</evidence>
<protein>
    <recommendedName>
        <fullName evidence="2">Phospholipid scramblase</fullName>
    </recommendedName>
</protein>
<comment type="cofactor">
    <cofactor evidence="2">
        <name>Ca(2+)</name>
        <dbReference type="ChEBI" id="CHEBI:29108"/>
    </cofactor>
</comment>
<dbReference type="AlphaFoldDB" id="A0A7R8WM83"/>
<keyword evidence="2" id="KW-0472">Membrane</keyword>
<dbReference type="InterPro" id="IPR005552">
    <property type="entry name" value="Scramblase"/>
</dbReference>
<feature type="non-terminal residue" evidence="3">
    <location>
        <position position="1"/>
    </location>
</feature>
<dbReference type="GO" id="GO:0017128">
    <property type="term" value="F:phospholipid scramblase activity"/>
    <property type="evidence" value="ECO:0007669"/>
    <property type="project" value="InterPro"/>
</dbReference>
<feature type="transmembrane region" description="Helical" evidence="2">
    <location>
        <begin position="39"/>
        <end position="60"/>
    </location>
</feature>
<keyword evidence="2" id="KW-0106">Calcium</keyword>
<keyword evidence="2" id="KW-0812">Transmembrane</keyword>
<dbReference type="GO" id="GO:0005886">
    <property type="term" value="C:plasma membrane"/>
    <property type="evidence" value="ECO:0007669"/>
    <property type="project" value="TreeGrafter"/>
</dbReference>
<comment type="function">
    <text evidence="2">May mediate accelerated ATP-independent bidirectional transbilayer migration of phospholipids upon binding calcium ions that results in a loss of phospholipid asymmetry in the plasma membrane.</text>
</comment>
<evidence type="ECO:0000256" key="2">
    <source>
        <dbReference type="RuleBase" id="RU363116"/>
    </source>
</evidence>
<keyword evidence="2" id="KW-0449">Lipoprotein</keyword>
<comment type="similarity">
    <text evidence="1 2">Belongs to the phospholipid scramblase family.</text>
</comment>
<organism evidence="3">
    <name type="scientific">Cyprideis torosa</name>
    <dbReference type="NCBI Taxonomy" id="163714"/>
    <lineage>
        <taxon>Eukaryota</taxon>
        <taxon>Metazoa</taxon>
        <taxon>Ecdysozoa</taxon>
        <taxon>Arthropoda</taxon>
        <taxon>Crustacea</taxon>
        <taxon>Oligostraca</taxon>
        <taxon>Ostracoda</taxon>
        <taxon>Podocopa</taxon>
        <taxon>Podocopida</taxon>
        <taxon>Cytherocopina</taxon>
        <taxon>Cytheroidea</taxon>
        <taxon>Cytherideidae</taxon>
        <taxon>Cyprideis</taxon>
    </lineage>
</organism>
<dbReference type="EMBL" id="OB665668">
    <property type="protein sequence ID" value="CAD7233115.1"/>
    <property type="molecule type" value="Genomic_DNA"/>
</dbReference>
<dbReference type="PANTHER" id="PTHR23248">
    <property type="entry name" value="PHOSPHOLIPID SCRAMBLASE-RELATED"/>
    <property type="match status" value="1"/>
</dbReference>
<accession>A0A7R8WM83</accession>
<name>A0A7R8WM83_9CRUS</name>
<gene>
    <name evidence="3" type="ORF">CTOB1V02_LOCUS10938</name>
</gene>
<dbReference type="Pfam" id="PF03803">
    <property type="entry name" value="Scramblase"/>
    <property type="match status" value="1"/>
</dbReference>
<evidence type="ECO:0000256" key="1">
    <source>
        <dbReference type="ARBA" id="ARBA00005350"/>
    </source>
</evidence>